<evidence type="ECO:0000313" key="3">
    <source>
        <dbReference type="Proteomes" id="UP000003706"/>
    </source>
</evidence>
<keyword evidence="1" id="KW-1133">Transmembrane helix</keyword>
<name>H1KXE6_9EURY</name>
<feature type="transmembrane region" description="Helical" evidence="1">
    <location>
        <begin position="62"/>
        <end position="81"/>
    </location>
</feature>
<comment type="caution">
    <text evidence="2">The sequence shown here is derived from an EMBL/GenBank/DDBJ whole genome shotgun (WGS) entry which is preliminary data.</text>
</comment>
<feature type="transmembrane region" description="Helical" evidence="1">
    <location>
        <begin position="6"/>
        <end position="29"/>
    </location>
</feature>
<feature type="transmembrane region" description="Helical" evidence="1">
    <location>
        <begin position="129"/>
        <end position="147"/>
    </location>
</feature>
<dbReference type="STRING" id="647171.MetfoDRAFT_0469"/>
<feature type="transmembrane region" description="Helical" evidence="1">
    <location>
        <begin position="93"/>
        <end position="117"/>
    </location>
</feature>
<sequence length="180" mass="20772">MRVSSIIAFIVGSLFVNFYYGFFVIFVLILKILKKYNLSLILYLLYLLSIGYFVNFCSIYESWRVLFFVAIPSIVVLGDVLKDEVTYKKSDIILALLFLLSYLNEYLFMTLILGKLFVSLHGEIDLRGFLVYFLFLGVGFLIFVDKYNLLKGDYLNQVIILIGIGFLSFFGFVLEKNGKS</sequence>
<organism evidence="2 3">
    <name type="scientific">Methanotorris formicicus Mc-S-70</name>
    <dbReference type="NCBI Taxonomy" id="647171"/>
    <lineage>
        <taxon>Archaea</taxon>
        <taxon>Methanobacteriati</taxon>
        <taxon>Methanobacteriota</taxon>
        <taxon>Methanomada group</taxon>
        <taxon>Methanococci</taxon>
        <taxon>Methanococcales</taxon>
        <taxon>Methanocaldococcaceae</taxon>
        <taxon>Methanotorris</taxon>
    </lineage>
</organism>
<protein>
    <submittedName>
        <fullName evidence="2">Uncharacterized protein</fullName>
    </submittedName>
</protein>
<feature type="transmembrane region" description="Helical" evidence="1">
    <location>
        <begin position="154"/>
        <end position="174"/>
    </location>
</feature>
<keyword evidence="3" id="KW-1185">Reference proteome</keyword>
<keyword evidence="1" id="KW-0812">Transmembrane</keyword>
<evidence type="ECO:0000313" key="2">
    <source>
        <dbReference type="EMBL" id="EHP88358.1"/>
    </source>
</evidence>
<gene>
    <name evidence="2" type="ORF">MetfoDRAFT_0469</name>
</gene>
<reference evidence="2 3" key="1">
    <citation type="submission" date="2011-09" db="EMBL/GenBank/DDBJ databases">
        <title>The draft genome of Methanotorris formicicus Mc-S-70.</title>
        <authorList>
            <consortium name="US DOE Joint Genome Institute (JGI-PGF)"/>
            <person name="Lucas S."/>
            <person name="Han J."/>
            <person name="Lapidus A."/>
            <person name="Cheng J.-F."/>
            <person name="Goodwin L."/>
            <person name="Pitluck S."/>
            <person name="Peters L."/>
            <person name="Land M.L."/>
            <person name="Hauser L."/>
            <person name="Sieprawska-Lupa M."/>
            <person name="Takai K."/>
            <person name="Miyazaki J."/>
            <person name="Whitman W."/>
            <person name="Woyke T.J."/>
        </authorList>
    </citation>
    <scope>NUCLEOTIDE SEQUENCE [LARGE SCALE GENOMIC DNA]</scope>
    <source>
        <strain evidence="2 3">Mc-S-70</strain>
    </source>
</reference>
<dbReference type="RefSeq" id="WP_007043913.1">
    <property type="nucleotide sequence ID" value="NZ_AGJL01000008.1"/>
</dbReference>
<proteinExistence type="predicted"/>
<dbReference type="EMBL" id="AGJL01000008">
    <property type="protein sequence ID" value="EHP88358.1"/>
    <property type="molecule type" value="Genomic_DNA"/>
</dbReference>
<keyword evidence="1" id="KW-0472">Membrane</keyword>
<evidence type="ECO:0000256" key="1">
    <source>
        <dbReference type="SAM" id="Phobius"/>
    </source>
</evidence>
<dbReference type="AlphaFoldDB" id="H1KXE6"/>
<feature type="transmembrane region" description="Helical" evidence="1">
    <location>
        <begin position="36"/>
        <end position="56"/>
    </location>
</feature>
<dbReference type="Proteomes" id="UP000003706">
    <property type="component" value="Unassembled WGS sequence"/>
</dbReference>
<accession>H1KXE6</accession>